<comment type="similarity">
    <text evidence="1">Belongs to the LCL2 family.</text>
</comment>
<keyword evidence="3 4" id="KW-0732">Signal</keyword>
<evidence type="ECO:0000256" key="2">
    <source>
        <dbReference type="ARBA" id="ARBA00018534"/>
    </source>
</evidence>
<dbReference type="GO" id="GO:0036503">
    <property type="term" value="P:ERAD pathway"/>
    <property type="evidence" value="ECO:0007669"/>
    <property type="project" value="TreeGrafter"/>
</dbReference>
<sequence length="125" mass="14078">MVQIFQSNILSFIIVLSSLCFPLVSADIFDHFFNSGRQQQQARYNQPISKEQEILHNKCDNYLCKDTLACVKSPVDCPCELPASQVKCILPGNKDYVCISKSDNSIVGNEARDCKFVEKAWKGLV</sequence>
<protein>
    <recommendedName>
        <fullName evidence="2">Long chronological lifespan protein 2</fullName>
    </recommendedName>
</protein>
<dbReference type="OrthoDB" id="2234316at2759"/>
<organism evidence="5 6">
    <name type="scientific">Pachysolen tannophilus NRRL Y-2460</name>
    <dbReference type="NCBI Taxonomy" id="669874"/>
    <lineage>
        <taxon>Eukaryota</taxon>
        <taxon>Fungi</taxon>
        <taxon>Dikarya</taxon>
        <taxon>Ascomycota</taxon>
        <taxon>Saccharomycotina</taxon>
        <taxon>Pichiomycetes</taxon>
        <taxon>Pachysolenaceae</taxon>
        <taxon>Pachysolen</taxon>
    </lineage>
</organism>
<dbReference type="PANTHER" id="PTHR38425:SF1">
    <property type="entry name" value="LONG CHRONOLOGICAL LIFESPAN PROTEIN 2"/>
    <property type="match status" value="1"/>
</dbReference>
<dbReference type="STRING" id="669874.A0A1E4TND2"/>
<keyword evidence="6" id="KW-1185">Reference proteome</keyword>
<accession>A0A1E4TND2</accession>
<evidence type="ECO:0000256" key="4">
    <source>
        <dbReference type="SAM" id="SignalP"/>
    </source>
</evidence>
<dbReference type="AlphaFoldDB" id="A0A1E4TND2"/>
<evidence type="ECO:0000256" key="3">
    <source>
        <dbReference type="ARBA" id="ARBA00022729"/>
    </source>
</evidence>
<dbReference type="Proteomes" id="UP000094236">
    <property type="component" value="Unassembled WGS sequence"/>
</dbReference>
<evidence type="ECO:0000256" key="1">
    <source>
        <dbReference type="ARBA" id="ARBA00010545"/>
    </source>
</evidence>
<dbReference type="CDD" id="cd23996">
    <property type="entry name" value="LCL2-like"/>
    <property type="match status" value="1"/>
</dbReference>
<gene>
    <name evidence="5" type="ORF">PACTADRAFT_51799</name>
</gene>
<evidence type="ECO:0000313" key="6">
    <source>
        <dbReference type="Proteomes" id="UP000094236"/>
    </source>
</evidence>
<feature type="chain" id="PRO_5009163291" description="Long chronological lifespan protein 2" evidence="4">
    <location>
        <begin position="27"/>
        <end position="125"/>
    </location>
</feature>
<dbReference type="InterPro" id="IPR034543">
    <property type="entry name" value="LCL2"/>
</dbReference>
<reference evidence="6" key="1">
    <citation type="submission" date="2016-05" db="EMBL/GenBank/DDBJ databases">
        <title>Comparative genomics of biotechnologically important yeasts.</title>
        <authorList>
            <consortium name="DOE Joint Genome Institute"/>
            <person name="Riley R."/>
            <person name="Haridas S."/>
            <person name="Wolfe K.H."/>
            <person name="Lopes M.R."/>
            <person name="Hittinger C.T."/>
            <person name="Goker M."/>
            <person name="Salamov A."/>
            <person name="Wisecaver J."/>
            <person name="Long T.M."/>
            <person name="Aerts A.L."/>
            <person name="Barry K."/>
            <person name="Choi C."/>
            <person name="Clum A."/>
            <person name="Coughlan A.Y."/>
            <person name="Deshpande S."/>
            <person name="Douglass A.P."/>
            <person name="Hanson S.J."/>
            <person name="Klenk H.-P."/>
            <person name="Labutti K."/>
            <person name="Lapidus A."/>
            <person name="Lindquist E."/>
            <person name="Lipzen A."/>
            <person name="Meier-Kolthoff J.P."/>
            <person name="Ohm R.A."/>
            <person name="Otillar R.P."/>
            <person name="Pangilinan J."/>
            <person name="Peng Y."/>
            <person name="Rokas A."/>
            <person name="Rosa C.A."/>
            <person name="Scheuner C."/>
            <person name="Sibirny A.A."/>
            <person name="Slot J.C."/>
            <person name="Stielow J.B."/>
            <person name="Sun H."/>
            <person name="Kurtzman C.P."/>
            <person name="Blackwell M."/>
            <person name="Grigoriev I.V."/>
            <person name="Jeffries T.W."/>
        </authorList>
    </citation>
    <scope>NUCLEOTIDE SEQUENCE [LARGE SCALE GENOMIC DNA]</scope>
    <source>
        <strain evidence="6">NRRL Y-2460</strain>
    </source>
</reference>
<feature type="signal peptide" evidence="4">
    <location>
        <begin position="1"/>
        <end position="26"/>
    </location>
</feature>
<proteinExistence type="inferred from homology"/>
<dbReference type="EMBL" id="KV454018">
    <property type="protein sequence ID" value="ODV93178.1"/>
    <property type="molecule type" value="Genomic_DNA"/>
</dbReference>
<evidence type="ECO:0000313" key="5">
    <source>
        <dbReference type="EMBL" id="ODV93178.1"/>
    </source>
</evidence>
<dbReference type="PANTHER" id="PTHR38425">
    <property type="entry name" value="LONG CHRONOLOGICAL LIFESPAN PROTEIN 2"/>
    <property type="match status" value="1"/>
</dbReference>
<name>A0A1E4TND2_PACTA</name>